<dbReference type="CDD" id="cd03791">
    <property type="entry name" value="GT5_Glycogen_synthase_DULL1-like"/>
    <property type="match status" value="1"/>
</dbReference>
<dbReference type="SUPFAM" id="SSF53756">
    <property type="entry name" value="UDP-Glycosyltransferase/glycogen phosphorylase"/>
    <property type="match status" value="1"/>
</dbReference>
<evidence type="ECO:0000256" key="1">
    <source>
        <dbReference type="ARBA" id="ARBA00001478"/>
    </source>
</evidence>
<dbReference type="InterPro" id="IPR001296">
    <property type="entry name" value="Glyco_trans_1"/>
</dbReference>
<dbReference type="NCBIfam" id="TIGR02095">
    <property type="entry name" value="glgA"/>
    <property type="match status" value="1"/>
</dbReference>
<reference evidence="11 12" key="1">
    <citation type="submission" date="2016-10" db="EMBL/GenBank/DDBJ databases">
        <authorList>
            <person name="de Groot N.N."/>
        </authorList>
    </citation>
    <scope>NUCLEOTIDE SEQUENCE [LARGE SCALE GENOMIC DNA]</scope>
    <source>
        <strain evidence="11 12">DSM 527</strain>
    </source>
</reference>
<dbReference type="HAMAP" id="MF_00484">
    <property type="entry name" value="Glycogen_synth"/>
    <property type="match status" value="1"/>
</dbReference>
<dbReference type="Pfam" id="PF08323">
    <property type="entry name" value="Glyco_transf_5"/>
    <property type="match status" value="1"/>
</dbReference>
<dbReference type="GO" id="GO:0009011">
    <property type="term" value="F:alpha-1,4-glucan glucosyltransferase (ADP-glucose donor) activity"/>
    <property type="evidence" value="ECO:0007669"/>
    <property type="project" value="UniProtKB-UniRule"/>
</dbReference>
<dbReference type="GO" id="GO:0005978">
    <property type="term" value="P:glycogen biosynthetic process"/>
    <property type="evidence" value="ECO:0007669"/>
    <property type="project" value="UniProtKB-UniRule"/>
</dbReference>
<evidence type="ECO:0000256" key="2">
    <source>
        <dbReference type="ARBA" id="ARBA00002764"/>
    </source>
</evidence>
<feature type="binding site" evidence="8">
    <location>
        <position position="15"/>
    </location>
    <ligand>
        <name>ADP-alpha-D-glucose</name>
        <dbReference type="ChEBI" id="CHEBI:57498"/>
    </ligand>
</feature>
<dbReference type="PANTHER" id="PTHR45825">
    <property type="entry name" value="GRANULE-BOUND STARCH SYNTHASE 1, CHLOROPLASTIC/AMYLOPLASTIC"/>
    <property type="match status" value="1"/>
</dbReference>
<feature type="domain" description="Glycosyl transferase family 1" evidence="9">
    <location>
        <begin position="280"/>
        <end position="413"/>
    </location>
</feature>
<dbReference type="RefSeq" id="WP_089830990.1">
    <property type="nucleotide sequence ID" value="NZ_FNBN01000002.1"/>
</dbReference>
<evidence type="ECO:0000256" key="4">
    <source>
        <dbReference type="ARBA" id="ARBA00010281"/>
    </source>
</evidence>
<dbReference type="Gene3D" id="3.40.50.2000">
    <property type="entry name" value="Glycogen Phosphorylase B"/>
    <property type="match status" value="2"/>
</dbReference>
<dbReference type="STRING" id="104663.SAMN04488121_102545"/>
<dbReference type="InterPro" id="IPR011835">
    <property type="entry name" value="GS/SS"/>
</dbReference>
<comment type="function">
    <text evidence="2 8">Synthesizes alpha-1,4-glucan chains using ADP-glucose.</text>
</comment>
<dbReference type="PANTHER" id="PTHR45825:SF11">
    <property type="entry name" value="ALPHA AMYLASE DOMAIN-CONTAINING PROTEIN"/>
    <property type="match status" value="1"/>
</dbReference>
<evidence type="ECO:0000256" key="7">
    <source>
        <dbReference type="ARBA" id="ARBA00023056"/>
    </source>
</evidence>
<dbReference type="Proteomes" id="UP000199045">
    <property type="component" value="Unassembled WGS sequence"/>
</dbReference>
<organism evidence="11 12">
    <name type="scientific">Chitinophaga filiformis</name>
    <name type="common">Myxococcus filiformis</name>
    <name type="synonym">Flexibacter filiformis</name>
    <dbReference type="NCBI Taxonomy" id="104663"/>
    <lineage>
        <taxon>Bacteria</taxon>
        <taxon>Pseudomonadati</taxon>
        <taxon>Bacteroidota</taxon>
        <taxon>Chitinophagia</taxon>
        <taxon>Chitinophagales</taxon>
        <taxon>Chitinophagaceae</taxon>
        <taxon>Chitinophaga</taxon>
    </lineage>
</organism>
<accession>A0A1G7MUK6</accession>
<comment type="similarity">
    <text evidence="4 8">Belongs to the glycosyltransferase 1 family. Bacterial/plant glycogen synthase subfamily.</text>
</comment>
<gene>
    <name evidence="8" type="primary">glgA</name>
    <name evidence="11" type="ORF">SAMN04488121_102545</name>
</gene>
<evidence type="ECO:0000259" key="10">
    <source>
        <dbReference type="Pfam" id="PF08323"/>
    </source>
</evidence>
<dbReference type="GO" id="GO:0004373">
    <property type="term" value="F:alpha-1,4-glucan glucosyltransferase (UDP-glucose donor) activity"/>
    <property type="evidence" value="ECO:0007669"/>
    <property type="project" value="InterPro"/>
</dbReference>
<proteinExistence type="inferred from homology"/>
<evidence type="ECO:0000256" key="8">
    <source>
        <dbReference type="HAMAP-Rule" id="MF_00484"/>
    </source>
</evidence>
<keyword evidence="6 8" id="KW-0808">Transferase</keyword>
<evidence type="ECO:0000256" key="6">
    <source>
        <dbReference type="ARBA" id="ARBA00022679"/>
    </source>
</evidence>
<evidence type="ECO:0000313" key="12">
    <source>
        <dbReference type="Proteomes" id="UP000199045"/>
    </source>
</evidence>
<evidence type="ECO:0000259" key="9">
    <source>
        <dbReference type="Pfam" id="PF00534"/>
    </source>
</evidence>
<evidence type="ECO:0000313" key="11">
    <source>
        <dbReference type="EMBL" id="SDF64740.1"/>
    </source>
</evidence>
<comment type="catalytic activity">
    <reaction evidence="1 8">
        <text>[(1-&gt;4)-alpha-D-glucosyl](n) + ADP-alpha-D-glucose = [(1-&gt;4)-alpha-D-glucosyl](n+1) + ADP + H(+)</text>
        <dbReference type="Rhea" id="RHEA:18189"/>
        <dbReference type="Rhea" id="RHEA-COMP:9584"/>
        <dbReference type="Rhea" id="RHEA-COMP:9587"/>
        <dbReference type="ChEBI" id="CHEBI:15378"/>
        <dbReference type="ChEBI" id="CHEBI:15444"/>
        <dbReference type="ChEBI" id="CHEBI:57498"/>
        <dbReference type="ChEBI" id="CHEBI:456216"/>
        <dbReference type="EC" id="2.4.1.21"/>
    </reaction>
</comment>
<evidence type="ECO:0000256" key="5">
    <source>
        <dbReference type="ARBA" id="ARBA00022676"/>
    </source>
</evidence>
<dbReference type="OrthoDB" id="9808590at2"/>
<protein>
    <recommendedName>
        <fullName evidence="8">Glycogen synthase</fullName>
        <ecNumber evidence="8">2.4.1.21</ecNumber>
    </recommendedName>
    <alternativeName>
        <fullName evidence="8">Starch [bacterial glycogen] synthase</fullName>
    </alternativeName>
</protein>
<keyword evidence="7 8" id="KW-0320">Glycogen biosynthesis</keyword>
<evidence type="ECO:0000256" key="3">
    <source>
        <dbReference type="ARBA" id="ARBA00004964"/>
    </source>
</evidence>
<sequence>MEILHVSAECYPVAKVGGLADVVGALPKYQLQAGHIAKVVMPAYNTRFFHTHEFELVHQGGCWLGHNWYHFNVWREVTNLLGFDLYMVDIPGLLDTERVYGYWNDTERFMAFQVAVLDWLNEWQHQPDVVHVHDHHTGLIPFMMTHAYKYERLRNIATVLTIHNAQYQGQFGWDRLYQLPGFDLWKAGLLGWEGAINPLAAAIKCAWRVTTVSPNYLEELYTGANGLEDLLNYERGKAVGILNGIDTVVWDPATDPMLPVNYDQQTFIEGKRDIKQQLCEQFKLNPELPLISFIGRLVGEKGADLLPDIIGRSIFEQKQQVNFLLLGSGDPHVEWSLQQTRIYTEANFNVQFGYDEALSHRIYAGSDFLLMPSRVEPCGLNQMYALRYGTVPIVRSVGGLKDTVTDFGDPNGFGIRFIHAAAWDACLAVGRAVELYNDTEKLHDICKTIMQLDHSWDSAAAEYLQLYSSIVMKRPAPKN</sequence>
<dbReference type="Pfam" id="PF00534">
    <property type="entry name" value="Glycos_transf_1"/>
    <property type="match status" value="1"/>
</dbReference>
<dbReference type="InterPro" id="IPR013534">
    <property type="entry name" value="Starch_synth_cat_dom"/>
</dbReference>
<dbReference type="EMBL" id="FNBN01000002">
    <property type="protein sequence ID" value="SDF64740.1"/>
    <property type="molecule type" value="Genomic_DNA"/>
</dbReference>
<dbReference type="UniPathway" id="UPA00164"/>
<dbReference type="EC" id="2.4.1.21" evidence="8"/>
<feature type="domain" description="Starch synthase catalytic" evidence="10">
    <location>
        <begin position="3"/>
        <end position="232"/>
    </location>
</feature>
<name>A0A1G7MUK6_CHIFI</name>
<keyword evidence="5 8" id="KW-0328">Glycosyltransferase</keyword>
<dbReference type="AlphaFoldDB" id="A0A1G7MUK6"/>
<comment type="pathway">
    <text evidence="3 8">Glycan biosynthesis; glycogen biosynthesis.</text>
</comment>